<protein>
    <recommendedName>
        <fullName evidence="8">RING-type domain-containing protein</fullName>
    </recommendedName>
</protein>
<keyword evidence="4" id="KW-0833">Ubl conjugation pathway</keyword>
<keyword evidence="2" id="KW-0479">Metal-binding</keyword>
<evidence type="ECO:0000256" key="5">
    <source>
        <dbReference type="ARBA" id="ARBA00022833"/>
    </source>
</evidence>
<dbReference type="Pfam" id="PF12678">
    <property type="entry name" value="zf-rbx1"/>
    <property type="match status" value="1"/>
</dbReference>
<dbReference type="InterPro" id="IPR024766">
    <property type="entry name" value="Znf_RING_H2"/>
</dbReference>
<feature type="domain" description="RING-type" evidence="8">
    <location>
        <begin position="304"/>
        <end position="363"/>
    </location>
</feature>
<dbReference type="PROSITE" id="PS50089">
    <property type="entry name" value="ZF_RING_2"/>
    <property type="match status" value="1"/>
</dbReference>
<dbReference type="PANTHER" id="PTHR14155:SF627">
    <property type="entry name" value="OS06G0192800 PROTEIN"/>
    <property type="match status" value="1"/>
</dbReference>
<organism evidence="9 10">
    <name type="scientific">Cercophora samala</name>
    <dbReference type="NCBI Taxonomy" id="330535"/>
    <lineage>
        <taxon>Eukaryota</taxon>
        <taxon>Fungi</taxon>
        <taxon>Dikarya</taxon>
        <taxon>Ascomycota</taxon>
        <taxon>Pezizomycotina</taxon>
        <taxon>Sordariomycetes</taxon>
        <taxon>Sordariomycetidae</taxon>
        <taxon>Sordariales</taxon>
        <taxon>Lasiosphaeriaceae</taxon>
        <taxon>Cercophora</taxon>
    </lineage>
</organism>
<dbReference type="EMBL" id="JAULSY010000006">
    <property type="protein sequence ID" value="KAK0673426.1"/>
    <property type="molecule type" value="Genomic_DNA"/>
</dbReference>
<name>A0AA39ZLR2_9PEZI</name>
<feature type="compositionally biased region" description="Polar residues" evidence="7">
    <location>
        <begin position="407"/>
        <end position="418"/>
    </location>
</feature>
<evidence type="ECO:0000256" key="1">
    <source>
        <dbReference type="ARBA" id="ARBA00004906"/>
    </source>
</evidence>
<evidence type="ECO:0000256" key="6">
    <source>
        <dbReference type="PROSITE-ProRule" id="PRU00175"/>
    </source>
</evidence>
<dbReference type="Proteomes" id="UP001174997">
    <property type="component" value="Unassembled WGS sequence"/>
</dbReference>
<evidence type="ECO:0000256" key="2">
    <source>
        <dbReference type="ARBA" id="ARBA00022723"/>
    </source>
</evidence>
<evidence type="ECO:0000256" key="4">
    <source>
        <dbReference type="ARBA" id="ARBA00022786"/>
    </source>
</evidence>
<dbReference type="GO" id="GO:0051603">
    <property type="term" value="P:proteolysis involved in protein catabolic process"/>
    <property type="evidence" value="ECO:0007669"/>
    <property type="project" value="UniProtKB-ARBA"/>
</dbReference>
<keyword evidence="5" id="KW-0862">Zinc</keyword>
<reference evidence="9" key="1">
    <citation type="submission" date="2023-06" db="EMBL/GenBank/DDBJ databases">
        <title>Genome-scale phylogeny and comparative genomics of the fungal order Sordariales.</title>
        <authorList>
            <consortium name="Lawrence Berkeley National Laboratory"/>
            <person name="Hensen N."/>
            <person name="Bonometti L."/>
            <person name="Westerberg I."/>
            <person name="Brannstrom I.O."/>
            <person name="Guillou S."/>
            <person name="Cros-Aarteil S."/>
            <person name="Calhoun S."/>
            <person name="Haridas S."/>
            <person name="Kuo A."/>
            <person name="Mondo S."/>
            <person name="Pangilinan J."/>
            <person name="Riley R."/>
            <person name="Labutti K."/>
            <person name="Andreopoulos B."/>
            <person name="Lipzen A."/>
            <person name="Chen C."/>
            <person name="Yanf M."/>
            <person name="Daum C."/>
            <person name="Ng V."/>
            <person name="Clum A."/>
            <person name="Steindorff A."/>
            <person name="Ohm R."/>
            <person name="Martin F."/>
            <person name="Silar P."/>
            <person name="Natvig D."/>
            <person name="Lalanne C."/>
            <person name="Gautier V."/>
            <person name="Ament-Velasquez S.L."/>
            <person name="Kruys A."/>
            <person name="Hutchinson M.I."/>
            <person name="Powell A.J."/>
            <person name="Barry K."/>
            <person name="Miller A.N."/>
            <person name="Grigoriev I.V."/>
            <person name="Debuchy R."/>
            <person name="Gladieux P."/>
            <person name="Thoren M.H."/>
            <person name="Johannesson H."/>
        </authorList>
    </citation>
    <scope>NUCLEOTIDE SEQUENCE</scope>
    <source>
        <strain evidence="9">CBS 307.81</strain>
    </source>
</reference>
<evidence type="ECO:0000256" key="3">
    <source>
        <dbReference type="ARBA" id="ARBA00022771"/>
    </source>
</evidence>
<dbReference type="InterPro" id="IPR013083">
    <property type="entry name" value="Znf_RING/FYVE/PHD"/>
</dbReference>
<dbReference type="GO" id="GO:0008270">
    <property type="term" value="F:zinc ion binding"/>
    <property type="evidence" value="ECO:0007669"/>
    <property type="project" value="UniProtKB-KW"/>
</dbReference>
<dbReference type="SMART" id="SM00184">
    <property type="entry name" value="RING"/>
    <property type="match status" value="1"/>
</dbReference>
<dbReference type="Gene3D" id="3.30.40.10">
    <property type="entry name" value="Zinc/RING finger domain, C3HC4 (zinc finger)"/>
    <property type="match status" value="1"/>
</dbReference>
<feature type="region of interest" description="Disordered" evidence="7">
    <location>
        <begin position="407"/>
        <end position="432"/>
    </location>
</feature>
<sequence length="432" mass="49044">MANDLNQLPYHYLSPDEIHSLLPVPASSRGGEQTRKLRTWLTDISNGAISTITRPIEHMTTESLDTVDDDIDTAEYRIEVLDHATDRVALALTATTIAGCLCVVGHAARNSIADFDFDLHTRVSAKSGKMVWEAVEQARVATEDLFSLAACLAPRAADEEEDKPLPPHRAELVDERGPEFADMMLVLELELDGWLRPQRPGPEPMLLKECRREHCGGMWELGKRRLMAAWLAQILHIRFEWVGLNHGTNDHDNDELHELDEFEDPDDFYLDLVDSEFISHLYQNRDLGQNFWEDNSYRDTTINCVICRETIDDDNDNPWLDQSKKDKTDEEKQPVSLPTCGHWFHRSCVAPWVERNKSCPLCRRALSGVEECIKRQDELTSKIVEMKEQGKELVTSPMFRAIVEASTTAPTLGESSATIKDGQRPISPARER</sequence>
<comment type="caution">
    <text evidence="9">The sequence shown here is derived from an EMBL/GenBank/DDBJ whole genome shotgun (WGS) entry which is preliminary data.</text>
</comment>
<dbReference type="InterPro" id="IPR053238">
    <property type="entry name" value="RING-H2_zinc_finger"/>
</dbReference>
<accession>A0AA39ZLR2</accession>
<evidence type="ECO:0000313" key="9">
    <source>
        <dbReference type="EMBL" id="KAK0673426.1"/>
    </source>
</evidence>
<evidence type="ECO:0000313" key="10">
    <source>
        <dbReference type="Proteomes" id="UP001174997"/>
    </source>
</evidence>
<evidence type="ECO:0000259" key="8">
    <source>
        <dbReference type="PROSITE" id="PS50089"/>
    </source>
</evidence>
<dbReference type="InterPro" id="IPR001841">
    <property type="entry name" value="Znf_RING"/>
</dbReference>
<gene>
    <name evidence="9" type="ORF">QBC41DRAFT_394168</name>
</gene>
<evidence type="ECO:0000256" key="7">
    <source>
        <dbReference type="SAM" id="MobiDB-lite"/>
    </source>
</evidence>
<keyword evidence="3 6" id="KW-0863">Zinc-finger</keyword>
<dbReference type="AlphaFoldDB" id="A0AA39ZLR2"/>
<comment type="pathway">
    <text evidence="1">Protein modification; protein ubiquitination.</text>
</comment>
<dbReference type="SUPFAM" id="SSF57850">
    <property type="entry name" value="RING/U-box"/>
    <property type="match status" value="1"/>
</dbReference>
<keyword evidence="10" id="KW-1185">Reference proteome</keyword>
<dbReference type="PANTHER" id="PTHR14155">
    <property type="entry name" value="RING FINGER DOMAIN-CONTAINING"/>
    <property type="match status" value="1"/>
</dbReference>
<proteinExistence type="predicted"/>